<evidence type="ECO:0000259" key="6">
    <source>
        <dbReference type="PROSITE" id="PS51332"/>
    </source>
</evidence>
<dbReference type="InterPro" id="IPR058240">
    <property type="entry name" value="rSAM_sf"/>
</dbReference>
<dbReference type="RefSeq" id="WP_073082486.1">
    <property type="nucleotide sequence ID" value="NZ_FQXV01000018.1"/>
</dbReference>
<evidence type="ECO:0000259" key="7">
    <source>
        <dbReference type="PROSITE" id="PS51918"/>
    </source>
</evidence>
<gene>
    <name evidence="8" type="ORF">SAMN02745823_03621</name>
</gene>
<dbReference type="CDD" id="cd01335">
    <property type="entry name" value="Radical_SAM"/>
    <property type="match status" value="1"/>
</dbReference>
<dbReference type="InterPro" id="IPR006638">
    <property type="entry name" value="Elp3/MiaA/NifB-like_rSAM"/>
</dbReference>
<evidence type="ECO:0000256" key="5">
    <source>
        <dbReference type="ARBA" id="ARBA00023014"/>
    </source>
</evidence>
<name>A0A1M5ZEQ8_9FIRM</name>
<dbReference type="PROSITE" id="PS51918">
    <property type="entry name" value="RADICAL_SAM"/>
    <property type="match status" value="1"/>
</dbReference>
<feature type="domain" description="B12-binding" evidence="6">
    <location>
        <begin position="9"/>
        <end position="144"/>
    </location>
</feature>
<dbReference type="SFLD" id="SFLDG01082">
    <property type="entry name" value="B12-binding_domain_containing"/>
    <property type="match status" value="1"/>
</dbReference>
<dbReference type="Pfam" id="PF04055">
    <property type="entry name" value="Radical_SAM"/>
    <property type="match status" value="1"/>
</dbReference>
<dbReference type="SFLD" id="SFLDG01123">
    <property type="entry name" value="methyltransferase_(Class_B)"/>
    <property type="match status" value="1"/>
</dbReference>
<dbReference type="CDD" id="cd02068">
    <property type="entry name" value="radical_SAM_B12_BD"/>
    <property type="match status" value="1"/>
</dbReference>
<protein>
    <submittedName>
        <fullName evidence="8">Radical SAM superfamily enzyme YgiQ, UPF0313 family</fullName>
    </submittedName>
</protein>
<dbReference type="PANTHER" id="PTHR43409">
    <property type="entry name" value="ANAEROBIC MAGNESIUM-PROTOPORPHYRIN IX MONOMETHYL ESTER CYCLASE-RELATED"/>
    <property type="match status" value="1"/>
</dbReference>
<dbReference type="SUPFAM" id="SSF52242">
    <property type="entry name" value="Cobalamin (vitamin B12)-binding domain"/>
    <property type="match status" value="1"/>
</dbReference>
<dbReference type="GO" id="GO:0031419">
    <property type="term" value="F:cobalamin binding"/>
    <property type="evidence" value="ECO:0007669"/>
    <property type="project" value="InterPro"/>
</dbReference>
<dbReference type="InterPro" id="IPR006158">
    <property type="entry name" value="Cobalamin-bd"/>
</dbReference>
<dbReference type="STRING" id="1123282.SAMN02745823_03621"/>
<dbReference type="SFLD" id="SFLDS00029">
    <property type="entry name" value="Radical_SAM"/>
    <property type="match status" value="1"/>
</dbReference>
<evidence type="ECO:0000256" key="2">
    <source>
        <dbReference type="ARBA" id="ARBA00022691"/>
    </source>
</evidence>
<evidence type="ECO:0000313" key="9">
    <source>
        <dbReference type="Proteomes" id="UP000183995"/>
    </source>
</evidence>
<reference evidence="8 9" key="1">
    <citation type="submission" date="2016-11" db="EMBL/GenBank/DDBJ databases">
        <authorList>
            <person name="Jaros S."/>
            <person name="Januszkiewicz K."/>
            <person name="Wedrychowicz H."/>
        </authorList>
    </citation>
    <scope>NUCLEOTIDE SEQUENCE [LARGE SCALE GENOMIC DNA]</scope>
    <source>
        <strain evidence="8 9">DSM 10068</strain>
    </source>
</reference>
<feature type="domain" description="Radical SAM core" evidence="7">
    <location>
        <begin position="189"/>
        <end position="442"/>
    </location>
</feature>
<sequence>MSLHFLFVYPDFLEETRYVRGIPGNYSEGIASISATLKGEGHRVSLYHQTYMPGKAEFLAKIKEWGPDIIGFSLRTTIMDCASAMLGWLDEALPDIPVIAGGYHPTLAPEEVIALPGVDIVSRGEGEFPLRDLINGYDRTGKFNTGELGFWFKQPDGTVLRNAMRPYPRDLDELPFPDLSLFDYRNLKSNRVSTAEVIVSRGCLYACTYCANANIRNAYEDKKNYARFRSPENAVRLLERVKQNDPNIKYLNFNDAILNMFPEWFYPFMKLYKARVNLKFTCNLRFDHIDEEMCRVLADCGCYLVTIGLENGNEEFRQKYLHRSMNNEHIVKVSQWLREAGVTVYTYNIIGLPYETLALTLETVKLNARLRADSEIVSFFYPYPATALRDISVAGGFLDPGVPLSGKVHLRMPDYPRRDIIYARYSFHRLVRAYRKIYSDPDPGKAARKEAALDRRILSPVHPRGFIGAFRSVSHHTIVGLKRFSARCAPAVYKKLRQLKYKMK</sequence>
<dbReference type="InterPro" id="IPR007197">
    <property type="entry name" value="rSAM"/>
</dbReference>
<dbReference type="InterPro" id="IPR034466">
    <property type="entry name" value="Methyltransferase_Class_B"/>
</dbReference>
<dbReference type="GO" id="GO:0046872">
    <property type="term" value="F:metal ion binding"/>
    <property type="evidence" value="ECO:0007669"/>
    <property type="project" value="UniProtKB-KW"/>
</dbReference>
<dbReference type="SUPFAM" id="SSF102114">
    <property type="entry name" value="Radical SAM enzymes"/>
    <property type="match status" value="1"/>
</dbReference>
<dbReference type="OrthoDB" id="9801424at2"/>
<dbReference type="EMBL" id="FQXV01000018">
    <property type="protein sequence ID" value="SHI22664.1"/>
    <property type="molecule type" value="Genomic_DNA"/>
</dbReference>
<evidence type="ECO:0000256" key="1">
    <source>
        <dbReference type="ARBA" id="ARBA00001966"/>
    </source>
</evidence>
<keyword evidence="4" id="KW-0408">Iron</keyword>
<evidence type="ECO:0000313" key="8">
    <source>
        <dbReference type="EMBL" id="SHI22664.1"/>
    </source>
</evidence>
<dbReference type="Proteomes" id="UP000183995">
    <property type="component" value="Unassembled WGS sequence"/>
</dbReference>
<dbReference type="Gene3D" id="3.40.50.280">
    <property type="entry name" value="Cobalamin-binding domain"/>
    <property type="match status" value="1"/>
</dbReference>
<dbReference type="Pfam" id="PF02310">
    <property type="entry name" value="B12-binding"/>
    <property type="match status" value="1"/>
</dbReference>
<organism evidence="8 9">
    <name type="scientific">Sporobacter termitidis DSM 10068</name>
    <dbReference type="NCBI Taxonomy" id="1123282"/>
    <lineage>
        <taxon>Bacteria</taxon>
        <taxon>Bacillati</taxon>
        <taxon>Bacillota</taxon>
        <taxon>Clostridia</taxon>
        <taxon>Eubacteriales</taxon>
        <taxon>Oscillospiraceae</taxon>
        <taxon>Sporobacter</taxon>
    </lineage>
</organism>
<dbReference type="GO" id="GO:0003824">
    <property type="term" value="F:catalytic activity"/>
    <property type="evidence" value="ECO:0007669"/>
    <property type="project" value="InterPro"/>
</dbReference>
<evidence type="ECO:0000256" key="4">
    <source>
        <dbReference type="ARBA" id="ARBA00023004"/>
    </source>
</evidence>
<dbReference type="Gene3D" id="3.20.20.70">
    <property type="entry name" value="Aldolase class I"/>
    <property type="match status" value="1"/>
</dbReference>
<keyword evidence="3" id="KW-0479">Metal-binding</keyword>
<dbReference type="InterPro" id="IPR051198">
    <property type="entry name" value="BchE-like"/>
</dbReference>
<dbReference type="SMART" id="SM00729">
    <property type="entry name" value="Elp3"/>
    <property type="match status" value="1"/>
</dbReference>
<dbReference type="InterPro" id="IPR013785">
    <property type="entry name" value="Aldolase_TIM"/>
</dbReference>
<evidence type="ECO:0000256" key="3">
    <source>
        <dbReference type="ARBA" id="ARBA00022723"/>
    </source>
</evidence>
<dbReference type="AlphaFoldDB" id="A0A1M5ZEQ8"/>
<accession>A0A1M5ZEQ8</accession>
<dbReference type="InterPro" id="IPR036724">
    <property type="entry name" value="Cobalamin-bd_sf"/>
</dbReference>
<dbReference type="PROSITE" id="PS51332">
    <property type="entry name" value="B12_BINDING"/>
    <property type="match status" value="1"/>
</dbReference>
<comment type="cofactor">
    <cofactor evidence="1">
        <name>[4Fe-4S] cluster</name>
        <dbReference type="ChEBI" id="CHEBI:49883"/>
    </cofactor>
</comment>
<proteinExistence type="predicted"/>
<dbReference type="GO" id="GO:0051539">
    <property type="term" value="F:4 iron, 4 sulfur cluster binding"/>
    <property type="evidence" value="ECO:0007669"/>
    <property type="project" value="UniProtKB-KW"/>
</dbReference>
<keyword evidence="9" id="KW-1185">Reference proteome</keyword>
<keyword evidence="2" id="KW-0949">S-adenosyl-L-methionine</keyword>
<keyword evidence="5" id="KW-0411">Iron-sulfur</keyword>